<feature type="transmembrane region" description="Helical" evidence="5">
    <location>
        <begin position="188"/>
        <end position="206"/>
    </location>
</feature>
<comment type="similarity">
    <text evidence="5">Belongs to the TatC family.</text>
</comment>
<dbReference type="RefSeq" id="WP_065411830.1">
    <property type="nucleotide sequence ID" value="NZ_MAYT01000029.1"/>
</dbReference>
<dbReference type="PANTHER" id="PTHR30371:SF4">
    <property type="entry name" value="SEC-INDEPENDENT PROTEIN TRANSLOCASE PROTEIN TATCD"/>
    <property type="match status" value="1"/>
</dbReference>
<sequence>MQDRDMKAVEHFEELRKRLIITLAVFLMFLCLSFTFVQDIYQYLVKDLPFKLALLGPGDIIVVYLMIAAIVAGAGTIPVAAHQLWLFIKPALTPVERRTALAYVPALFLLFLAGLSFGYFVLFPIVLSFLMSLSGEMFQTFFTTEKYFKFLLHMTLPFGILFEMPVVMMFLTSLGLINPYKLRAFRKYSYFSLIVVSVLITPPDFISDFLVIIPLILLYEVSVSLAKVVYKRKRARQENEKTELKALS</sequence>
<comment type="subcellular location">
    <subcellularLocation>
        <location evidence="5">Cell membrane</location>
        <topology evidence="5">Multi-pass membrane protein</topology>
    </subcellularLocation>
    <subcellularLocation>
        <location evidence="1">Membrane</location>
        <topology evidence="1">Multi-pass membrane protein</topology>
    </subcellularLocation>
</comment>
<dbReference type="NCBIfam" id="TIGR00945">
    <property type="entry name" value="tatC"/>
    <property type="match status" value="1"/>
</dbReference>
<evidence type="ECO:0000256" key="3">
    <source>
        <dbReference type="ARBA" id="ARBA00022989"/>
    </source>
</evidence>
<protein>
    <recommendedName>
        <fullName evidence="5">Sec-independent protein translocase protein TatC</fullName>
    </recommendedName>
</protein>
<dbReference type="AlphaFoldDB" id="A0A1B9AGJ4"/>
<dbReference type="GO" id="GO:0009977">
    <property type="term" value="F:proton motive force dependent protein transmembrane transporter activity"/>
    <property type="evidence" value="ECO:0007669"/>
    <property type="project" value="TreeGrafter"/>
</dbReference>
<keyword evidence="4 5" id="KW-0472">Membrane</keyword>
<keyword evidence="5" id="KW-0811">Translocation</keyword>
<evidence type="ECO:0000313" key="6">
    <source>
        <dbReference type="EMBL" id="OCA82963.1"/>
    </source>
</evidence>
<comment type="subunit">
    <text evidence="5">Forms a complex with TatA.</text>
</comment>
<feature type="transmembrane region" description="Helical" evidence="5">
    <location>
        <begin position="20"/>
        <end position="41"/>
    </location>
</feature>
<feature type="transmembrane region" description="Helical" evidence="5">
    <location>
        <begin position="150"/>
        <end position="176"/>
    </location>
</feature>
<feature type="transmembrane region" description="Helical" evidence="5">
    <location>
        <begin position="212"/>
        <end position="230"/>
    </location>
</feature>
<comment type="function">
    <text evidence="5">Part of the twin-arginine translocation (Tat) system that transports large folded proteins containing a characteristic twin-arginine motif in their signal peptide across membranes.</text>
</comment>
<dbReference type="PRINTS" id="PR01840">
    <property type="entry name" value="TATCFAMILY"/>
</dbReference>
<evidence type="ECO:0000256" key="2">
    <source>
        <dbReference type="ARBA" id="ARBA00022692"/>
    </source>
</evidence>
<keyword evidence="3 5" id="KW-1133">Transmembrane helix</keyword>
<name>A0A1B9AGJ4_9BACI</name>
<dbReference type="Pfam" id="PF00902">
    <property type="entry name" value="TatC"/>
    <property type="match status" value="1"/>
</dbReference>
<evidence type="ECO:0000313" key="7">
    <source>
        <dbReference type="Proteomes" id="UP000092578"/>
    </source>
</evidence>
<gene>
    <name evidence="5" type="primary">tatC</name>
    <name evidence="6" type="ORF">A8F95_13955</name>
</gene>
<keyword evidence="2 5" id="KW-0812">Transmembrane</keyword>
<feature type="transmembrane region" description="Helical" evidence="5">
    <location>
        <begin position="100"/>
        <end position="130"/>
    </location>
</feature>
<comment type="caution">
    <text evidence="6">The sequence shown here is derived from an EMBL/GenBank/DDBJ whole genome shotgun (WGS) entry which is preliminary data.</text>
</comment>
<evidence type="ECO:0000256" key="4">
    <source>
        <dbReference type="ARBA" id="ARBA00023136"/>
    </source>
</evidence>
<feature type="transmembrane region" description="Helical" evidence="5">
    <location>
        <begin position="61"/>
        <end position="88"/>
    </location>
</feature>
<proteinExistence type="inferred from homology"/>
<keyword evidence="5" id="KW-0653">Protein transport</keyword>
<dbReference type="GO" id="GO:0065002">
    <property type="term" value="P:intracellular protein transmembrane transport"/>
    <property type="evidence" value="ECO:0007669"/>
    <property type="project" value="TreeGrafter"/>
</dbReference>
<organism evidence="6 7">
    <name type="scientific">Pseudobacillus wudalianchiensis</name>
    <dbReference type="NCBI Taxonomy" id="1743143"/>
    <lineage>
        <taxon>Bacteria</taxon>
        <taxon>Bacillati</taxon>
        <taxon>Bacillota</taxon>
        <taxon>Bacilli</taxon>
        <taxon>Bacillales</taxon>
        <taxon>Bacillaceae</taxon>
        <taxon>Pseudobacillus</taxon>
    </lineage>
</organism>
<dbReference type="PANTHER" id="PTHR30371">
    <property type="entry name" value="SEC-INDEPENDENT PROTEIN TRANSLOCASE PROTEIN TATC"/>
    <property type="match status" value="1"/>
</dbReference>
<accession>A0A1B9AGJ4</accession>
<keyword evidence="5" id="KW-1003">Cell membrane</keyword>
<dbReference type="GO" id="GO:0043953">
    <property type="term" value="P:protein transport by the Tat complex"/>
    <property type="evidence" value="ECO:0007669"/>
    <property type="project" value="UniProtKB-UniRule"/>
</dbReference>
<dbReference type="InterPro" id="IPR002033">
    <property type="entry name" value="TatC"/>
</dbReference>
<dbReference type="Proteomes" id="UP000092578">
    <property type="component" value="Unassembled WGS sequence"/>
</dbReference>
<dbReference type="GO" id="GO:0033281">
    <property type="term" value="C:TAT protein transport complex"/>
    <property type="evidence" value="ECO:0007669"/>
    <property type="project" value="UniProtKB-UniRule"/>
</dbReference>
<dbReference type="EMBL" id="MAYT01000029">
    <property type="protein sequence ID" value="OCA82963.1"/>
    <property type="molecule type" value="Genomic_DNA"/>
</dbReference>
<evidence type="ECO:0000256" key="5">
    <source>
        <dbReference type="HAMAP-Rule" id="MF_00902"/>
    </source>
</evidence>
<dbReference type="HAMAP" id="MF_00902">
    <property type="entry name" value="TatC"/>
    <property type="match status" value="1"/>
</dbReference>
<keyword evidence="5" id="KW-0813">Transport</keyword>
<evidence type="ECO:0000256" key="1">
    <source>
        <dbReference type="ARBA" id="ARBA00004141"/>
    </source>
</evidence>
<keyword evidence="7" id="KW-1185">Reference proteome</keyword>
<reference evidence="7" key="1">
    <citation type="submission" date="2016-05" db="EMBL/GenBank/DDBJ databases">
        <authorList>
            <person name="Liu B."/>
            <person name="Wang J."/>
            <person name="Zhu Y."/>
            <person name="Liu G."/>
            <person name="Chen Q."/>
            <person name="Chen Z."/>
            <person name="Lan J."/>
            <person name="Che J."/>
            <person name="Ge C."/>
            <person name="Shi H."/>
            <person name="Pan Z."/>
            <person name="Liu X."/>
        </authorList>
    </citation>
    <scope>NUCLEOTIDE SEQUENCE [LARGE SCALE GENOMIC DNA]</scope>
    <source>
        <strain evidence="7">FJAT-27215</strain>
    </source>
</reference>